<keyword evidence="3" id="KW-1185">Reference proteome</keyword>
<evidence type="ECO:0000313" key="3">
    <source>
        <dbReference type="Proteomes" id="UP000197277"/>
    </source>
</evidence>
<protein>
    <submittedName>
        <fullName evidence="2">Uncharacterized protein</fullName>
    </submittedName>
</protein>
<dbReference type="InterPro" id="IPR054261">
    <property type="entry name" value="DUF6992"/>
</dbReference>
<dbReference type="EMBL" id="NIRR01000008">
    <property type="protein sequence ID" value="OWP63748.1"/>
    <property type="molecule type" value="Genomic_DNA"/>
</dbReference>
<dbReference type="RefSeq" id="WP_088463754.1">
    <property type="nucleotide sequence ID" value="NZ_NIRR01000008.1"/>
</dbReference>
<accession>A0A246FLX9</accession>
<feature type="transmembrane region" description="Helical" evidence="1">
    <location>
        <begin position="96"/>
        <end position="115"/>
    </location>
</feature>
<keyword evidence="1" id="KW-0812">Transmembrane</keyword>
<feature type="transmembrane region" description="Helical" evidence="1">
    <location>
        <begin position="136"/>
        <end position="154"/>
    </location>
</feature>
<evidence type="ECO:0000256" key="1">
    <source>
        <dbReference type="SAM" id="Phobius"/>
    </source>
</evidence>
<comment type="caution">
    <text evidence="2">The sequence shown here is derived from an EMBL/GenBank/DDBJ whole genome shotgun (WGS) entry which is preliminary data.</text>
</comment>
<name>A0A246FLX9_9BACT</name>
<dbReference type="OrthoDB" id="1122568at2"/>
<feature type="transmembrane region" description="Helical" evidence="1">
    <location>
        <begin position="20"/>
        <end position="39"/>
    </location>
</feature>
<feature type="transmembrane region" description="Helical" evidence="1">
    <location>
        <begin position="51"/>
        <end position="71"/>
    </location>
</feature>
<sequence>MLLASLPAVNQARELLAEHGMALLGAWGLLNLVVSGYYVSRTDARLAVHHFHFMNVAWNLVNVVLAVWGMLRAHPNQVAGLTLPESLAAQASFENILLLNAALDVLYVLVGFWLYRRAATPTATRPERLRGYARSVWLQGGFLFCFDLGLYFTYHQFVDRLLEVVP</sequence>
<keyword evidence="1" id="KW-1133">Transmembrane helix</keyword>
<dbReference type="Pfam" id="PF22503">
    <property type="entry name" value="DUF6992"/>
    <property type="match status" value="1"/>
</dbReference>
<organism evidence="2 3">
    <name type="scientific">Hymenobacter amundsenii</name>
    <dbReference type="NCBI Taxonomy" id="2006685"/>
    <lineage>
        <taxon>Bacteria</taxon>
        <taxon>Pseudomonadati</taxon>
        <taxon>Bacteroidota</taxon>
        <taxon>Cytophagia</taxon>
        <taxon>Cytophagales</taxon>
        <taxon>Hymenobacteraceae</taxon>
        <taxon>Hymenobacter</taxon>
    </lineage>
</organism>
<dbReference type="Proteomes" id="UP000197277">
    <property type="component" value="Unassembled WGS sequence"/>
</dbReference>
<gene>
    <name evidence="2" type="ORF">CDA63_07080</name>
</gene>
<reference evidence="2 3" key="1">
    <citation type="submission" date="2017-06" db="EMBL/GenBank/DDBJ databases">
        <title>Hymenobacter amundsenii sp. nov. isolated from regoliths in Antarctica.</title>
        <authorList>
            <person name="Sedlacek I."/>
            <person name="Kralova S."/>
            <person name="Pantucek R."/>
            <person name="Svec P."/>
            <person name="Holochova P."/>
            <person name="Stankova E."/>
            <person name="Vrbovska V."/>
            <person name="Busse H.-J."/>
        </authorList>
    </citation>
    <scope>NUCLEOTIDE SEQUENCE [LARGE SCALE GENOMIC DNA]</scope>
    <source>
        <strain evidence="2 3">CCM 8682</strain>
    </source>
</reference>
<proteinExistence type="predicted"/>
<evidence type="ECO:0000313" key="2">
    <source>
        <dbReference type="EMBL" id="OWP63748.1"/>
    </source>
</evidence>
<keyword evidence="1" id="KW-0472">Membrane</keyword>
<dbReference type="AlphaFoldDB" id="A0A246FLX9"/>